<sequence length="291" mass="32169">MLQNLKETTMFEAKTLSRRRFLSATSALSGLAVADVMLPGVLGSAFAADAPKEILTGSHWGAFYAKVDNGRFASLRPWEKDFHPNKALDGVQDVVYSSSRIRYPMVRRAYLENGIKADRDTRGNGDFVRVSWDKALDLVAGEIKRLEEQEGPWAVYAGSYGWRSSGEIGNPQIMLTRLMNLNGGAVRSSSNYSKAALEGIMPYVVGSIDAAGPQTTYQAVLDNTKVIVFWGADPFKTNQIGFALPDHEEYKWFEDMKKAGIKAIFINPVNLEACKYLGAEWLAIRPNTDVA</sequence>
<evidence type="ECO:0000256" key="1">
    <source>
        <dbReference type="ARBA" id="ARBA00001942"/>
    </source>
</evidence>
<dbReference type="Gene3D" id="3.40.228.10">
    <property type="entry name" value="Dimethylsulfoxide Reductase, domain 2"/>
    <property type="match status" value="1"/>
</dbReference>
<feature type="domain" description="Molybdopterin oxidoreductase" evidence="4">
    <location>
        <begin position="100"/>
        <end position="291"/>
    </location>
</feature>
<evidence type="ECO:0000313" key="6">
    <source>
        <dbReference type="EMBL" id="KIZ34421.1"/>
    </source>
</evidence>
<feature type="domain" description="Molybdopterin oxidoreductase N-terminal" evidence="5">
    <location>
        <begin position="56"/>
        <end position="96"/>
    </location>
</feature>
<dbReference type="GO" id="GO:0030151">
    <property type="term" value="F:molybdenum ion binding"/>
    <property type="evidence" value="ECO:0007669"/>
    <property type="project" value="TreeGrafter"/>
</dbReference>
<feature type="non-terminal residue" evidence="6">
    <location>
        <position position="291"/>
    </location>
</feature>
<dbReference type="GO" id="GO:0016491">
    <property type="term" value="F:oxidoreductase activity"/>
    <property type="evidence" value="ECO:0007669"/>
    <property type="project" value="UniProtKB-KW"/>
</dbReference>
<evidence type="ECO:0000259" key="4">
    <source>
        <dbReference type="Pfam" id="PF00384"/>
    </source>
</evidence>
<dbReference type="InterPro" id="IPR006311">
    <property type="entry name" value="TAT_signal"/>
</dbReference>
<organism evidence="6 7">
    <name type="scientific">Rhodopseudomonas palustris</name>
    <dbReference type="NCBI Taxonomy" id="1076"/>
    <lineage>
        <taxon>Bacteria</taxon>
        <taxon>Pseudomonadati</taxon>
        <taxon>Pseudomonadota</taxon>
        <taxon>Alphaproteobacteria</taxon>
        <taxon>Hyphomicrobiales</taxon>
        <taxon>Nitrobacteraceae</taxon>
        <taxon>Rhodopseudomonas</taxon>
    </lineage>
</organism>
<comment type="caution">
    <text evidence="6">The sequence shown here is derived from an EMBL/GenBank/DDBJ whole genome shotgun (WGS) entry which is preliminary data.</text>
</comment>
<evidence type="ECO:0000313" key="7">
    <source>
        <dbReference type="Proteomes" id="UP000032515"/>
    </source>
</evidence>
<dbReference type="SUPFAM" id="SSF53706">
    <property type="entry name" value="Formate dehydrogenase/DMSO reductase, domains 1-3"/>
    <property type="match status" value="1"/>
</dbReference>
<dbReference type="GO" id="GO:0030288">
    <property type="term" value="C:outer membrane-bounded periplasmic space"/>
    <property type="evidence" value="ECO:0007669"/>
    <property type="project" value="TreeGrafter"/>
</dbReference>
<dbReference type="Gene3D" id="3.90.55.10">
    <property type="entry name" value="Dimethylsulfoxide Reductase, domain 3"/>
    <property type="match status" value="1"/>
</dbReference>
<dbReference type="Pfam" id="PF00384">
    <property type="entry name" value="Molybdopterin"/>
    <property type="match status" value="1"/>
</dbReference>
<dbReference type="PANTHER" id="PTHR43742:SF10">
    <property type="entry name" value="TRIMETHYLAMINE-N-OXIDE REDUCTASE 2"/>
    <property type="match status" value="1"/>
</dbReference>
<comment type="cofactor">
    <cofactor evidence="1">
        <name>Mo-bis(molybdopterin guanine dinucleotide)</name>
        <dbReference type="ChEBI" id="CHEBI:60539"/>
    </cofactor>
</comment>
<dbReference type="AlphaFoldDB" id="A0A0D7E1N4"/>
<dbReference type="EMBL" id="JXXE01000674">
    <property type="protein sequence ID" value="KIZ34421.1"/>
    <property type="molecule type" value="Genomic_DNA"/>
</dbReference>
<dbReference type="PANTHER" id="PTHR43742">
    <property type="entry name" value="TRIMETHYLAMINE-N-OXIDE REDUCTASE"/>
    <property type="match status" value="1"/>
</dbReference>
<dbReference type="Proteomes" id="UP000032515">
    <property type="component" value="Unassembled WGS sequence"/>
</dbReference>
<keyword evidence="2" id="KW-0500">Molybdenum</keyword>
<proteinExistence type="predicted"/>
<protein>
    <submittedName>
        <fullName evidence="6">Trimethylamine N-oxide reductase I catalytic subunit</fullName>
    </submittedName>
</protein>
<name>A0A0D7E1N4_RHOPL</name>
<dbReference type="InterPro" id="IPR006656">
    <property type="entry name" value="Mopterin_OxRdtase"/>
</dbReference>
<dbReference type="GO" id="GO:0009061">
    <property type="term" value="P:anaerobic respiration"/>
    <property type="evidence" value="ECO:0007669"/>
    <property type="project" value="TreeGrafter"/>
</dbReference>
<dbReference type="GO" id="GO:0009055">
    <property type="term" value="F:electron transfer activity"/>
    <property type="evidence" value="ECO:0007669"/>
    <property type="project" value="TreeGrafter"/>
</dbReference>
<dbReference type="InterPro" id="IPR050612">
    <property type="entry name" value="Prok_Mopterin_Oxidored"/>
</dbReference>
<reference evidence="6 7" key="1">
    <citation type="submission" date="2014-11" db="EMBL/GenBank/DDBJ databases">
        <title>Genomics and ecophysiology of heterotrophic nitrogen fixing bacteria isolated from estuarine surface water.</title>
        <authorList>
            <person name="Bentzon-Tilia M."/>
            <person name="Severin I."/>
            <person name="Hansen L.H."/>
            <person name="Riemann L."/>
        </authorList>
    </citation>
    <scope>NUCLEOTIDE SEQUENCE [LARGE SCALE GENOMIC DNA]</scope>
    <source>
        <strain evidence="6 7">BAL398</strain>
    </source>
</reference>
<dbReference type="InterPro" id="IPR041460">
    <property type="entry name" value="Molybdopterin_N"/>
</dbReference>
<evidence type="ECO:0000256" key="3">
    <source>
        <dbReference type="ARBA" id="ARBA00023002"/>
    </source>
</evidence>
<gene>
    <name evidence="6" type="ORF">OO17_26870</name>
</gene>
<evidence type="ECO:0000256" key="2">
    <source>
        <dbReference type="ARBA" id="ARBA00022505"/>
    </source>
</evidence>
<accession>A0A0D7E1N4</accession>
<evidence type="ECO:0000259" key="5">
    <source>
        <dbReference type="Pfam" id="PF18364"/>
    </source>
</evidence>
<keyword evidence="3" id="KW-0560">Oxidoreductase</keyword>
<dbReference type="PROSITE" id="PS51318">
    <property type="entry name" value="TAT"/>
    <property type="match status" value="1"/>
</dbReference>
<dbReference type="Pfam" id="PF18364">
    <property type="entry name" value="Molybdopterin_N"/>
    <property type="match status" value="1"/>
</dbReference>
<dbReference type="RefSeq" id="WP_044417726.1">
    <property type="nucleotide sequence ID" value="NZ_JXXE01000674.1"/>
</dbReference>
<dbReference type="Gene3D" id="3.40.50.740">
    <property type="match status" value="1"/>
</dbReference>